<organism evidence="1 2">
    <name type="scientific">Rhodococcus maanshanensis</name>
    <dbReference type="NCBI Taxonomy" id="183556"/>
    <lineage>
        <taxon>Bacteria</taxon>
        <taxon>Bacillati</taxon>
        <taxon>Actinomycetota</taxon>
        <taxon>Actinomycetes</taxon>
        <taxon>Mycobacteriales</taxon>
        <taxon>Nocardiaceae</taxon>
        <taxon>Rhodococcus</taxon>
    </lineage>
</organism>
<evidence type="ECO:0008006" key="3">
    <source>
        <dbReference type="Google" id="ProtNLM"/>
    </source>
</evidence>
<dbReference type="Proteomes" id="UP000198677">
    <property type="component" value="Unassembled WGS sequence"/>
</dbReference>
<dbReference type="RefSeq" id="WP_072753748.1">
    <property type="nucleotide sequence ID" value="NZ_FOAW01000013.1"/>
</dbReference>
<accession>A0A1H7SHT0</accession>
<proteinExistence type="predicted"/>
<gene>
    <name evidence="1" type="ORF">SAMN05444583_11389</name>
</gene>
<dbReference type="AlphaFoldDB" id="A0A1H7SHT0"/>
<name>A0A1H7SHT0_9NOCA</name>
<evidence type="ECO:0000313" key="2">
    <source>
        <dbReference type="Proteomes" id="UP000198677"/>
    </source>
</evidence>
<sequence length="167" mass="18001">MNQLTSRLAGQLDFGEDSAAGAVLPAGIDGFGAGAWYWVHGDETLNQSELDKAEAALGDVRALVAAAFVAFAAELTDPRSTTSLFREFHVEEIPEEMVRELFGVDAREVVTDEVFLDHLHLVGIAVSPAATERVLALDFAVGADKPTDQLLVAVWDRNDTVTVHHES</sequence>
<protein>
    <recommendedName>
        <fullName evidence="3">DUF2004 domain-containing protein</fullName>
    </recommendedName>
</protein>
<dbReference type="OrthoDB" id="4462010at2"/>
<evidence type="ECO:0000313" key="1">
    <source>
        <dbReference type="EMBL" id="SEL71899.1"/>
    </source>
</evidence>
<reference evidence="2" key="1">
    <citation type="submission" date="2016-10" db="EMBL/GenBank/DDBJ databases">
        <authorList>
            <person name="Varghese N."/>
            <person name="Submissions S."/>
        </authorList>
    </citation>
    <scope>NUCLEOTIDE SEQUENCE [LARGE SCALE GENOMIC DNA]</scope>
    <source>
        <strain evidence="2">DSM 44675</strain>
    </source>
</reference>
<dbReference type="EMBL" id="FOAW01000013">
    <property type="protein sequence ID" value="SEL71899.1"/>
    <property type="molecule type" value="Genomic_DNA"/>
</dbReference>
<keyword evidence="2" id="KW-1185">Reference proteome</keyword>